<reference evidence="2" key="2">
    <citation type="submission" date="2021-09" db="EMBL/GenBank/DDBJ databases">
        <authorList>
            <person name="Jia N."/>
            <person name="Wang J."/>
            <person name="Shi W."/>
            <person name="Du L."/>
            <person name="Sun Y."/>
            <person name="Zhan W."/>
            <person name="Jiang J."/>
            <person name="Wang Q."/>
            <person name="Zhang B."/>
            <person name="Ji P."/>
            <person name="Sakyi L.B."/>
            <person name="Cui X."/>
            <person name="Yuan T."/>
            <person name="Jiang B."/>
            <person name="Yang W."/>
            <person name="Lam T.T.-Y."/>
            <person name="Chang Q."/>
            <person name="Ding S."/>
            <person name="Wang X."/>
            <person name="Zhu J."/>
            <person name="Ruan X."/>
            <person name="Zhao L."/>
            <person name="Wei J."/>
            <person name="Que T."/>
            <person name="Du C."/>
            <person name="Cheng J."/>
            <person name="Dai P."/>
            <person name="Han X."/>
            <person name="Huang E."/>
            <person name="Gao Y."/>
            <person name="Liu J."/>
            <person name="Shao H."/>
            <person name="Ye R."/>
            <person name="Li L."/>
            <person name="Wei W."/>
            <person name="Wang X."/>
            <person name="Wang C."/>
            <person name="Huo Q."/>
            <person name="Li W."/>
            <person name="Guo W."/>
            <person name="Chen H."/>
            <person name="Chen S."/>
            <person name="Zhou L."/>
            <person name="Zhou L."/>
            <person name="Ni X."/>
            <person name="Tian J."/>
            <person name="Zhou Y."/>
            <person name="Sheng Y."/>
            <person name="Liu T."/>
            <person name="Pan Y."/>
            <person name="Xia L."/>
            <person name="Li J."/>
            <person name="Zhao F."/>
            <person name="Cao W."/>
        </authorList>
    </citation>
    <scope>NUCLEOTIDE SEQUENCE</scope>
    <source>
        <strain evidence="2">Rsan-2018</strain>
        <tissue evidence="2">Larvae</tissue>
    </source>
</reference>
<dbReference type="InterPro" id="IPR000718">
    <property type="entry name" value="Peptidase_M13"/>
</dbReference>
<sequence>MVSYFQLSLSGQEETLSEELDSENLADLVGTKMAYDAFNSLVPENRDETPAGLNMSVQQLFFFNHCAKLCTEDKEESYAIMRSRCIVPLMNMREFSSAFGCATKTPMNPREKCTFWE</sequence>
<reference evidence="2" key="1">
    <citation type="journal article" date="2020" name="Cell">
        <title>Large-Scale Comparative Analyses of Tick Genomes Elucidate Their Genetic Diversity and Vector Capacities.</title>
        <authorList>
            <consortium name="Tick Genome and Microbiome Consortium (TIGMIC)"/>
            <person name="Jia N."/>
            <person name="Wang J."/>
            <person name="Shi W."/>
            <person name="Du L."/>
            <person name="Sun Y."/>
            <person name="Zhan W."/>
            <person name="Jiang J.F."/>
            <person name="Wang Q."/>
            <person name="Zhang B."/>
            <person name="Ji P."/>
            <person name="Bell-Sakyi L."/>
            <person name="Cui X.M."/>
            <person name="Yuan T.T."/>
            <person name="Jiang B.G."/>
            <person name="Yang W.F."/>
            <person name="Lam T.T."/>
            <person name="Chang Q.C."/>
            <person name="Ding S.J."/>
            <person name="Wang X.J."/>
            <person name="Zhu J.G."/>
            <person name="Ruan X.D."/>
            <person name="Zhao L."/>
            <person name="Wei J.T."/>
            <person name="Ye R.Z."/>
            <person name="Que T.C."/>
            <person name="Du C.H."/>
            <person name="Zhou Y.H."/>
            <person name="Cheng J.X."/>
            <person name="Dai P.F."/>
            <person name="Guo W.B."/>
            <person name="Han X.H."/>
            <person name="Huang E.J."/>
            <person name="Li L.F."/>
            <person name="Wei W."/>
            <person name="Gao Y.C."/>
            <person name="Liu J.Z."/>
            <person name="Shao H.Z."/>
            <person name="Wang X."/>
            <person name="Wang C.C."/>
            <person name="Yang T.C."/>
            <person name="Huo Q.B."/>
            <person name="Li W."/>
            <person name="Chen H.Y."/>
            <person name="Chen S.E."/>
            <person name="Zhou L.G."/>
            <person name="Ni X.B."/>
            <person name="Tian J.H."/>
            <person name="Sheng Y."/>
            <person name="Liu T."/>
            <person name="Pan Y.S."/>
            <person name="Xia L.Y."/>
            <person name="Li J."/>
            <person name="Zhao F."/>
            <person name="Cao W.C."/>
        </authorList>
    </citation>
    <scope>NUCLEOTIDE SEQUENCE</scope>
    <source>
        <strain evidence="2">Rsan-2018</strain>
    </source>
</reference>
<evidence type="ECO:0000259" key="1">
    <source>
        <dbReference type="Pfam" id="PF01431"/>
    </source>
</evidence>
<dbReference type="PROSITE" id="PS51885">
    <property type="entry name" value="NEPRILYSIN"/>
    <property type="match status" value="1"/>
</dbReference>
<name>A0A9D4SWU5_RHISA</name>
<protein>
    <recommendedName>
        <fullName evidence="1">Peptidase M13 C-terminal domain-containing protein</fullName>
    </recommendedName>
</protein>
<accession>A0A9D4SWU5</accession>
<organism evidence="2 3">
    <name type="scientific">Rhipicephalus sanguineus</name>
    <name type="common">Brown dog tick</name>
    <name type="synonym">Ixodes sanguineus</name>
    <dbReference type="NCBI Taxonomy" id="34632"/>
    <lineage>
        <taxon>Eukaryota</taxon>
        <taxon>Metazoa</taxon>
        <taxon>Ecdysozoa</taxon>
        <taxon>Arthropoda</taxon>
        <taxon>Chelicerata</taxon>
        <taxon>Arachnida</taxon>
        <taxon>Acari</taxon>
        <taxon>Parasitiformes</taxon>
        <taxon>Ixodida</taxon>
        <taxon>Ixodoidea</taxon>
        <taxon>Ixodidae</taxon>
        <taxon>Rhipicephalinae</taxon>
        <taxon>Rhipicephalus</taxon>
        <taxon>Rhipicephalus</taxon>
    </lineage>
</organism>
<dbReference type="SUPFAM" id="SSF55486">
    <property type="entry name" value="Metalloproteases ('zincins'), catalytic domain"/>
    <property type="match status" value="1"/>
</dbReference>
<dbReference type="InterPro" id="IPR018497">
    <property type="entry name" value="Peptidase_M13_C"/>
</dbReference>
<dbReference type="PANTHER" id="PTHR11733">
    <property type="entry name" value="ZINC METALLOPROTEASE FAMILY M13 NEPRILYSIN-RELATED"/>
    <property type="match status" value="1"/>
</dbReference>
<dbReference type="Proteomes" id="UP000821837">
    <property type="component" value="Unassembled WGS sequence"/>
</dbReference>
<gene>
    <name evidence="2" type="ORF">HPB52_009663</name>
</gene>
<feature type="domain" description="Peptidase M13 C-terminal" evidence="1">
    <location>
        <begin position="22"/>
        <end position="114"/>
    </location>
</feature>
<dbReference type="Pfam" id="PF01431">
    <property type="entry name" value="Peptidase_M13"/>
    <property type="match status" value="1"/>
</dbReference>
<dbReference type="VEuPathDB" id="VectorBase:RSAN_035730"/>
<dbReference type="AlphaFoldDB" id="A0A9D4SWU5"/>
<dbReference type="PANTHER" id="PTHR11733:SF241">
    <property type="entry name" value="GH26575P-RELATED"/>
    <property type="match status" value="1"/>
</dbReference>
<proteinExistence type="predicted"/>
<dbReference type="GO" id="GO:0005886">
    <property type="term" value="C:plasma membrane"/>
    <property type="evidence" value="ECO:0007669"/>
    <property type="project" value="TreeGrafter"/>
</dbReference>
<dbReference type="GO" id="GO:0004222">
    <property type="term" value="F:metalloendopeptidase activity"/>
    <property type="evidence" value="ECO:0007669"/>
    <property type="project" value="InterPro"/>
</dbReference>
<dbReference type="EMBL" id="JABSTV010001250">
    <property type="protein sequence ID" value="KAH7956436.1"/>
    <property type="molecule type" value="Genomic_DNA"/>
</dbReference>
<dbReference type="Gene3D" id="3.40.390.10">
    <property type="entry name" value="Collagenase (Catalytic Domain)"/>
    <property type="match status" value="1"/>
</dbReference>
<dbReference type="InterPro" id="IPR024079">
    <property type="entry name" value="MetalloPept_cat_dom_sf"/>
</dbReference>
<dbReference type="GO" id="GO:0016485">
    <property type="term" value="P:protein processing"/>
    <property type="evidence" value="ECO:0007669"/>
    <property type="project" value="TreeGrafter"/>
</dbReference>
<evidence type="ECO:0000313" key="2">
    <source>
        <dbReference type="EMBL" id="KAH7956436.1"/>
    </source>
</evidence>
<comment type="caution">
    <text evidence="2">The sequence shown here is derived from an EMBL/GenBank/DDBJ whole genome shotgun (WGS) entry which is preliminary data.</text>
</comment>
<evidence type="ECO:0000313" key="3">
    <source>
        <dbReference type="Proteomes" id="UP000821837"/>
    </source>
</evidence>
<keyword evidence="3" id="KW-1185">Reference proteome</keyword>